<protein>
    <submittedName>
        <fullName evidence="2">Uncharacterized protein</fullName>
    </submittedName>
</protein>
<keyword evidence="1" id="KW-1133">Transmembrane helix</keyword>
<feature type="transmembrane region" description="Helical" evidence="1">
    <location>
        <begin position="52"/>
        <end position="73"/>
    </location>
</feature>
<accession>A0A5P2DEA9</accession>
<dbReference type="AlphaFoldDB" id="A0A5P2DEA9"/>
<feature type="transmembrane region" description="Helical" evidence="1">
    <location>
        <begin position="115"/>
        <end position="136"/>
    </location>
</feature>
<feature type="transmembrane region" description="Helical" evidence="1">
    <location>
        <begin position="142"/>
        <end position="160"/>
    </location>
</feature>
<organism evidence="2 3">
    <name type="scientific">Streptomyces venezuelae</name>
    <dbReference type="NCBI Taxonomy" id="54571"/>
    <lineage>
        <taxon>Bacteria</taxon>
        <taxon>Bacillati</taxon>
        <taxon>Actinomycetota</taxon>
        <taxon>Actinomycetes</taxon>
        <taxon>Kitasatosporales</taxon>
        <taxon>Streptomycetaceae</taxon>
        <taxon>Streptomyces</taxon>
    </lineage>
</organism>
<dbReference type="EMBL" id="CP029190">
    <property type="protein sequence ID" value="QES51591.1"/>
    <property type="molecule type" value="Genomic_DNA"/>
</dbReference>
<gene>
    <name evidence="2" type="ORF">DEJ50_30840</name>
</gene>
<evidence type="ECO:0000256" key="1">
    <source>
        <dbReference type="SAM" id="Phobius"/>
    </source>
</evidence>
<evidence type="ECO:0000313" key="2">
    <source>
        <dbReference type="EMBL" id="QES51591.1"/>
    </source>
</evidence>
<evidence type="ECO:0000313" key="3">
    <source>
        <dbReference type="Proteomes" id="UP000325211"/>
    </source>
</evidence>
<feature type="transmembrane region" description="Helical" evidence="1">
    <location>
        <begin position="22"/>
        <end position="40"/>
    </location>
</feature>
<dbReference type="Proteomes" id="UP000325211">
    <property type="component" value="Chromosome"/>
</dbReference>
<keyword evidence="1" id="KW-0472">Membrane</keyword>
<reference evidence="2 3" key="1">
    <citation type="submission" date="2018-05" db="EMBL/GenBank/DDBJ databases">
        <title>Streptomyces venezuelae.</title>
        <authorList>
            <person name="Kim W."/>
            <person name="Lee N."/>
            <person name="Cho B.-K."/>
        </authorList>
    </citation>
    <scope>NUCLEOTIDE SEQUENCE [LARGE SCALE GENOMIC DNA]</scope>
    <source>
        <strain evidence="2 3">ATCC 21782</strain>
    </source>
</reference>
<proteinExistence type="predicted"/>
<dbReference type="OrthoDB" id="4175561at2"/>
<feature type="transmembrane region" description="Helical" evidence="1">
    <location>
        <begin position="85"/>
        <end position="103"/>
    </location>
</feature>
<keyword evidence="1" id="KW-0812">Transmembrane</keyword>
<sequence>MDVTVAEHGSGRAALRPLVRPAGVGALLGLGWLLLLVLPWDSDDLCRSEEPWGCLGVGLLLLGTVPAAAALLGWGLLRIAGVRPAWRVAAAGALLGVLAAVLWSRASGGTPGGTVAMPLLLAAAYAVAAAVALPGAGSLRRWGVLAAAVLLLWPLSGVLGSQRLAEGRTAELAGSPVPLLAPEVDGYRIHFASGGKHTDTFRYLLLPPSVQTGAADREEHGIWVTVAPPVAGFAPPGVCEVDMTSGRLDAAPCEQVAPETWRSSRNGNTTYIARRQGVIVALSTIGPRVPDRDLRAIADSLAVRSPGFFG</sequence>
<name>A0A5P2DEA9_STRVZ</name>
<dbReference type="RefSeq" id="WP_150211336.1">
    <property type="nucleotide sequence ID" value="NZ_CP029190.1"/>
</dbReference>